<evidence type="ECO:0000256" key="1">
    <source>
        <dbReference type="SAM" id="MobiDB-lite"/>
    </source>
</evidence>
<evidence type="ECO:0000256" key="2">
    <source>
        <dbReference type="SAM" id="Phobius"/>
    </source>
</evidence>
<feature type="transmembrane region" description="Helical" evidence="2">
    <location>
        <begin position="153"/>
        <end position="178"/>
    </location>
</feature>
<evidence type="ECO:0000313" key="4">
    <source>
        <dbReference type="Proteomes" id="UP000327013"/>
    </source>
</evidence>
<dbReference type="EMBL" id="CM017323">
    <property type="protein sequence ID" value="KAE8021925.1"/>
    <property type="molecule type" value="Genomic_DNA"/>
</dbReference>
<dbReference type="OrthoDB" id="1925129at2759"/>
<dbReference type="Proteomes" id="UP000327013">
    <property type="component" value="Chromosome 3"/>
</dbReference>
<dbReference type="PANTHER" id="PTHR35508">
    <property type="entry name" value="VOLTAGE-DEPENDENT L-TYPE CALCIUM CHANNEL SUBUNIT"/>
    <property type="match status" value="1"/>
</dbReference>
<keyword evidence="2" id="KW-0472">Membrane</keyword>
<keyword evidence="2" id="KW-0812">Transmembrane</keyword>
<keyword evidence="2" id="KW-1133">Transmembrane helix</keyword>
<keyword evidence="4" id="KW-1185">Reference proteome</keyword>
<evidence type="ECO:0008006" key="5">
    <source>
        <dbReference type="Google" id="ProtNLM"/>
    </source>
</evidence>
<feature type="transmembrane region" description="Helical" evidence="2">
    <location>
        <begin position="211"/>
        <end position="236"/>
    </location>
</feature>
<dbReference type="PANTHER" id="PTHR35508:SF1">
    <property type="entry name" value="VOLTAGE-DEPENDENT L-TYPE CALCIUM CHANNEL SUBUNIT"/>
    <property type="match status" value="1"/>
</dbReference>
<feature type="region of interest" description="Disordered" evidence="1">
    <location>
        <begin position="1"/>
        <end position="27"/>
    </location>
</feature>
<accession>A0A5N6QZB9</accession>
<name>A0A5N6QZB9_9ROSI</name>
<protein>
    <recommendedName>
        <fullName evidence="5">Transmembrane protein</fullName>
    </recommendedName>
</protein>
<feature type="compositionally biased region" description="Basic residues" evidence="1">
    <location>
        <begin position="1"/>
        <end position="10"/>
    </location>
</feature>
<dbReference type="AlphaFoldDB" id="A0A5N6QZB9"/>
<proteinExistence type="predicted"/>
<gene>
    <name evidence="3" type="ORF">FH972_007772</name>
</gene>
<organism evidence="3 4">
    <name type="scientific">Carpinus fangiana</name>
    <dbReference type="NCBI Taxonomy" id="176857"/>
    <lineage>
        <taxon>Eukaryota</taxon>
        <taxon>Viridiplantae</taxon>
        <taxon>Streptophyta</taxon>
        <taxon>Embryophyta</taxon>
        <taxon>Tracheophyta</taxon>
        <taxon>Spermatophyta</taxon>
        <taxon>Magnoliopsida</taxon>
        <taxon>eudicotyledons</taxon>
        <taxon>Gunneridae</taxon>
        <taxon>Pentapetalae</taxon>
        <taxon>rosids</taxon>
        <taxon>fabids</taxon>
        <taxon>Fagales</taxon>
        <taxon>Betulaceae</taxon>
        <taxon>Carpinus</taxon>
    </lineage>
</organism>
<sequence length="343" mass="37618">MKSQRSKGKKSLQLQRPHSSLSSLKFKKHPVVSVSNCTHSQMAETYGMEKPNGGSGVFVEVTEGDETERLNGDRRDKGIHRGRKEEEEESLYGVFRRLISDIFFPDGEQRGRTSLLHRIKASVAENGPLLREASGNTGRKVLLWTRRGSPLRALLVISVGTIAFLGLTGLLVFMLFFVAATFNAIVISLLVSLAAAGGFLALFFTCVTFIYIGALSVAAFVISSATIAAIIAALIATAKSMLYATGLCCPIPSNHGLHITFLYYVKLEFHTGFAFDSAPFLLTHRSKILSKPGWIAFFWTLWLATKKSLDFAKHSLTMTGSALSAYSSARHVRHIRVAEKVSD</sequence>
<reference evidence="3 4" key="1">
    <citation type="submission" date="2019-06" db="EMBL/GenBank/DDBJ databases">
        <title>A chromosomal-level reference genome of Carpinus fangiana (Coryloideae, Betulaceae).</title>
        <authorList>
            <person name="Yang X."/>
            <person name="Wang Z."/>
            <person name="Zhang L."/>
            <person name="Hao G."/>
            <person name="Liu J."/>
            <person name="Yang Y."/>
        </authorList>
    </citation>
    <scope>NUCLEOTIDE SEQUENCE [LARGE SCALE GENOMIC DNA]</scope>
    <source>
        <strain evidence="3">Cfa_2016G</strain>
        <tissue evidence="3">Leaf</tissue>
    </source>
</reference>
<feature type="transmembrane region" description="Helical" evidence="2">
    <location>
        <begin position="184"/>
        <end position="204"/>
    </location>
</feature>
<evidence type="ECO:0000313" key="3">
    <source>
        <dbReference type="EMBL" id="KAE8021925.1"/>
    </source>
</evidence>